<feature type="region of interest" description="Disordered" evidence="1">
    <location>
        <begin position="1"/>
        <end position="31"/>
    </location>
</feature>
<keyword evidence="2" id="KW-1133">Transmembrane helix</keyword>
<feature type="compositionally biased region" description="Basic and acidic residues" evidence="1">
    <location>
        <begin position="252"/>
        <end position="266"/>
    </location>
</feature>
<name>X6NUL1_RETFI</name>
<keyword evidence="2" id="KW-0472">Membrane</keyword>
<dbReference type="AlphaFoldDB" id="X6NUL1"/>
<dbReference type="Proteomes" id="UP000023152">
    <property type="component" value="Unassembled WGS sequence"/>
</dbReference>
<keyword evidence="2" id="KW-0812">Transmembrane</keyword>
<dbReference type="EMBL" id="ASPP01005880">
    <property type="protein sequence ID" value="ETO29716.1"/>
    <property type="molecule type" value="Genomic_DNA"/>
</dbReference>
<feature type="region of interest" description="Disordered" evidence="1">
    <location>
        <begin position="236"/>
        <end position="266"/>
    </location>
</feature>
<feature type="compositionally biased region" description="Polar residues" evidence="1">
    <location>
        <begin position="239"/>
        <end position="251"/>
    </location>
</feature>
<keyword evidence="4" id="KW-1185">Reference proteome</keyword>
<organism evidence="3 4">
    <name type="scientific">Reticulomyxa filosa</name>
    <dbReference type="NCBI Taxonomy" id="46433"/>
    <lineage>
        <taxon>Eukaryota</taxon>
        <taxon>Sar</taxon>
        <taxon>Rhizaria</taxon>
        <taxon>Retaria</taxon>
        <taxon>Foraminifera</taxon>
        <taxon>Monothalamids</taxon>
        <taxon>Reticulomyxidae</taxon>
        <taxon>Reticulomyxa</taxon>
    </lineage>
</organism>
<sequence length="266" mass="30433">MDQQVQVEMIKRKKKRKKENANANDEASDQSDDEMIGAWMGRNCGGFCNELVKNSCSCSCNWSSCMRTLPVCQCYCLLVLLLVLLSGLLFLWNVEELRLFCQTYNEWKKLHVTQLENELNMRLQMEQMNYKSSIDIEKLVEDHQHVERMALIQLADNAVKKFIDSNTQKVQKWGIKPLALGTEVVEESKTSLNEHTLAHFRHEILGFVMGTLHARANLPLIATGNGNHNNNVPLIHNFPSGSNSNNHLFHSQQEDSQKCQDNDNCP</sequence>
<evidence type="ECO:0000256" key="1">
    <source>
        <dbReference type="SAM" id="MobiDB-lite"/>
    </source>
</evidence>
<feature type="transmembrane region" description="Helical" evidence="2">
    <location>
        <begin position="74"/>
        <end position="92"/>
    </location>
</feature>
<evidence type="ECO:0000256" key="2">
    <source>
        <dbReference type="SAM" id="Phobius"/>
    </source>
</evidence>
<evidence type="ECO:0000313" key="4">
    <source>
        <dbReference type="Proteomes" id="UP000023152"/>
    </source>
</evidence>
<gene>
    <name evidence="3" type="ORF">RFI_07404</name>
</gene>
<protein>
    <submittedName>
        <fullName evidence="3">Uncharacterized protein</fullName>
    </submittedName>
</protein>
<proteinExistence type="predicted"/>
<reference evidence="3 4" key="1">
    <citation type="journal article" date="2013" name="Curr. Biol.">
        <title>The Genome of the Foraminiferan Reticulomyxa filosa.</title>
        <authorList>
            <person name="Glockner G."/>
            <person name="Hulsmann N."/>
            <person name="Schleicher M."/>
            <person name="Noegel A.A."/>
            <person name="Eichinger L."/>
            <person name="Gallinger C."/>
            <person name="Pawlowski J."/>
            <person name="Sierra R."/>
            <person name="Euteneuer U."/>
            <person name="Pillet L."/>
            <person name="Moustafa A."/>
            <person name="Platzer M."/>
            <person name="Groth M."/>
            <person name="Szafranski K."/>
            <person name="Schliwa M."/>
        </authorList>
    </citation>
    <scope>NUCLEOTIDE SEQUENCE [LARGE SCALE GENOMIC DNA]</scope>
</reference>
<evidence type="ECO:0000313" key="3">
    <source>
        <dbReference type="EMBL" id="ETO29716.1"/>
    </source>
</evidence>
<accession>X6NUL1</accession>
<comment type="caution">
    <text evidence="3">The sequence shown here is derived from an EMBL/GenBank/DDBJ whole genome shotgun (WGS) entry which is preliminary data.</text>
</comment>